<dbReference type="SUPFAM" id="SSF56112">
    <property type="entry name" value="Protein kinase-like (PK-like)"/>
    <property type="match status" value="1"/>
</dbReference>
<dbReference type="PANTHER" id="PTHR13902">
    <property type="entry name" value="SERINE/THREONINE-PROTEIN KINASE WNK WITH NO LYSINE -RELATED"/>
    <property type="match status" value="1"/>
</dbReference>
<dbReference type="GO" id="GO:0004672">
    <property type="term" value="F:protein kinase activity"/>
    <property type="evidence" value="ECO:0007669"/>
    <property type="project" value="InterPro"/>
</dbReference>
<proteinExistence type="predicted"/>
<feature type="compositionally biased region" description="Polar residues" evidence="2">
    <location>
        <begin position="25"/>
        <end position="36"/>
    </location>
</feature>
<dbReference type="Gene3D" id="1.10.510.10">
    <property type="entry name" value="Transferase(Phosphotransferase) domain 1"/>
    <property type="match status" value="1"/>
</dbReference>
<dbReference type="InterPro" id="IPR000719">
    <property type="entry name" value="Prot_kinase_dom"/>
</dbReference>
<dbReference type="InterPro" id="IPR011009">
    <property type="entry name" value="Kinase-like_dom_sf"/>
</dbReference>
<dbReference type="CDD" id="cd13983">
    <property type="entry name" value="STKc_WNK"/>
    <property type="match status" value="1"/>
</dbReference>
<keyword evidence="5" id="KW-1185">Reference proteome</keyword>
<dbReference type="GO" id="GO:0005524">
    <property type="term" value="F:ATP binding"/>
    <property type="evidence" value="ECO:0007669"/>
    <property type="project" value="InterPro"/>
</dbReference>
<dbReference type="InterPro" id="IPR008271">
    <property type="entry name" value="Ser/Thr_kinase_AS"/>
</dbReference>
<feature type="region of interest" description="Disordered" evidence="2">
    <location>
        <begin position="650"/>
        <end position="681"/>
    </location>
</feature>
<name>A0A0B7NKF8_9FUNG</name>
<dbReference type="Proteomes" id="UP000054107">
    <property type="component" value="Unassembled WGS sequence"/>
</dbReference>
<feature type="domain" description="Protein kinase" evidence="3">
    <location>
        <begin position="118"/>
        <end position="370"/>
    </location>
</feature>
<dbReference type="FunFam" id="1.10.510.10:FF:001565">
    <property type="entry name" value="WNK protein kinase"/>
    <property type="match status" value="1"/>
</dbReference>
<reference evidence="4 5" key="1">
    <citation type="submission" date="2014-09" db="EMBL/GenBank/DDBJ databases">
        <authorList>
            <person name="Ellenberger Sabrina"/>
        </authorList>
    </citation>
    <scope>NUCLEOTIDE SEQUENCE [LARGE SCALE GENOMIC DNA]</scope>
    <source>
        <strain evidence="4 5">CBS 412.66</strain>
    </source>
</reference>
<feature type="region of interest" description="Disordered" evidence="2">
    <location>
        <begin position="523"/>
        <end position="546"/>
    </location>
</feature>
<dbReference type="AlphaFoldDB" id="A0A0B7NKF8"/>
<feature type="region of interest" description="Disordered" evidence="2">
    <location>
        <begin position="1"/>
        <end position="42"/>
    </location>
</feature>
<dbReference type="InterPro" id="IPR050588">
    <property type="entry name" value="WNK_Ser-Thr_kinase"/>
</dbReference>
<feature type="compositionally biased region" description="Polar residues" evidence="2">
    <location>
        <begin position="1"/>
        <end position="17"/>
    </location>
</feature>
<protein>
    <recommendedName>
        <fullName evidence="3">Protein kinase domain-containing protein</fullName>
    </recommendedName>
</protein>
<evidence type="ECO:0000259" key="3">
    <source>
        <dbReference type="PROSITE" id="PS50011"/>
    </source>
</evidence>
<dbReference type="EMBL" id="LN732826">
    <property type="protein sequence ID" value="CEP15969.1"/>
    <property type="molecule type" value="Genomic_DNA"/>
</dbReference>
<feature type="compositionally biased region" description="Pro residues" evidence="2">
    <location>
        <begin position="659"/>
        <end position="675"/>
    </location>
</feature>
<accession>A0A0B7NKF8</accession>
<evidence type="ECO:0000313" key="4">
    <source>
        <dbReference type="EMBL" id="CEP15969.1"/>
    </source>
</evidence>
<evidence type="ECO:0000256" key="2">
    <source>
        <dbReference type="SAM" id="MobiDB-lite"/>
    </source>
</evidence>
<dbReference type="STRING" id="35722.A0A0B7NKF8"/>
<dbReference type="OrthoDB" id="4062651at2759"/>
<feature type="coiled-coil region" evidence="1">
    <location>
        <begin position="465"/>
        <end position="520"/>
    </location>
</feature>
<organism evidence="4 5">
    <name type="scientific">Parasitella parasitica</name>
    <dbReference type="NCBI Taxonomy" id="35722"/>
    <lineage>
        <taxon>Eukaryota</taxon>
        <taxon>Fungi</taxon>
        <taxon>Fungi incertae sedis</taxon>
        <taxon>Mucoromycota</taxon>
        <taxon>Mucoromycotina</taxon>
        <taxon>Mucoromycetes</taxon>
        <taxon>Mucorales</taxon>
        <taxon>Mucorineae</taxon>
        <taxon>Mucoraceae</taxon>
        <taxon>Parasitella</taxon>
    </lineage>
</organism>
<dbReference type="PROSITE" id="PS00108">
    <property type="entry name" value="PROTEIN_KINASE_ST"/>
    <property type="match status" value="1"/>
</dbReference>
<feature type="region of interest" description="Disordered" evidence="2">
    <location>
        <begin position="84"/>
        <end position="107"/>
    </location>
</feature>
<dbReference type="Gene3D" id="3.30.200.20">
    <property type="entry name" value="Phosphorylase Kinase, domain 1"/>
    <property type="match status" value="1"/>
</dbReference>
<evidence type="ECO:0000256" key="1">
    <source>
        <dbReference type="SAM" id="Coils"/>
    </source>
</evidence>
<dbReference type="PROSITE" id="PS50011">
    <property type="entry name" value="PROTEIN_KINASE_DOM"/>
    <property type="match status" value="1"/>
</dbReference>
<evidence type="ECO:0000313" key="5">
    <source>
        <dbReference type="Proteomes" id="UP000054107"/>
    </source>
</evidence>
<sequence>MSSDNPQQSSLERSNSLHVRFSPDNAPTTAPQFNDNRSSEEYPNFYAPLSQSFSANDTIASLQNPDELYNSYPTRTSFQHRSTLDSAYGIPPHTEINDQSSSHDAEKVVEVSPNERYVKLNTLLGKGAYKVVYKAIDREEGYEVAWNTMQSMQSPNNKDLEHEIQILKSVRHPNIIAFHDAWYGENEFVFITELMTSGTLREYIRKLAPLPNLKIIKRWSRQILKGLAYLHGHNPPIIHRDIKCDNIFINGAHGEVKIGDMGTAEMKLGKKYTVIGTPEFMAPEMYEEQGYNEKVDIYAFGMCLLEMATGEYPYGECKNAAQIYKKVSAGIKPACLLKVQNPEVLNVIENCLSNEDERMSAQEILEHSFLAVEPDVVLLAADPDNVHLTLQVVFKGMDKLSVKFDFNVETDTAEEVVREMIEEQVLPERYQHHITKEINRILRDIDKPTESEQAEQVRRSVWRRESDIRNELDRTREELNHATDRVLEIEQKCDDFESRARAAETRYRDALRNLRELEELKSPTSLSEAGLSEAVSSTPITNGHTQEEREKLVNHILDGTFVFVYIRRLTLIHTHTVEYSDDTDIGVFVADCAQASHRGADKAHEWARKLQNQDIMTVGDLRDLHDEDWAGIGLTVFALRALKNMLKGKKLAANQQPQLSPPPPQPAQSPPPPPASSSLIL</sequence>
<dbReference type="SMART" id="SM00220">
    <property type="entry name" value="S_TKc"/>
    <property type="match status" value="1"/>
</dbReference>
<gene>
    <name evidence="4" type="primary">PARPA_10223.1 scaffold 40051</name>
</gene>
<keyword evidence="1" id="KW-0175">Coiled coil</keyword>
<dbReference type="Gene3D" id="3.10.20.90">
    <property type="entry name" value="Phosphatidylinositol 3-kinase Catalytic Subunit, Chain A, domain 1"/>
    <property type="match status" value="1"/>
</dbReference>
<dbReference type="Pfam" id="PF00069">
    <property type="entry name" value="Pkinase"/>
    <property type="match status" value="1"/>
</dbReference>
<feature type="compositionally biased region" description="Polar residues" evidence="2">
    <location>
        <begin position="534"/>
        <end position="544"/>
    </location>
</feature>